<dbReference type="KEGG" id="cdev:CIGN_0128"/>
<dbReference type="InterPro" id="IPR007833">
    <property type="entry name" value="Capsule_polysaccharide_synth"/>
</dbReference>
<keyword evidence="2" id="KW-1185">Reference proteome</keyword>
<evidence type="ECO:0000313" key="2">
    <source>
        <dbReference type="Proteomes" id="UP000194309"/>
    </source>
</evidence>
<accession>A0A381D703</accession>
<dbReference type="Pfam" id="PF05159">
    <property type="entry name" value="Capsule_synth"/>
    <property type="match status" value="1"/>
</dbReference>
<dbReference type="GO" id="GO:0000271">
    <property type="term" value="P:polysaccharide biosynthetic process"/>
    <property type="evidence" value="ECO:0007669"/>
    <property type="project" value="InterPro"/>
</dbReference>
<organism evidence="1 2">
    <name type="scientific">Campylobacter devanensis</name>
    <dbReference type="NCBI Taxonomy" id="3161138"/>
    <lineage>
        <taxon>Bacteria</taxon>
        <taxon>Pseudomonadati</taxon>
        <taxon>Campylobacterota</taxon>
        <taxon>Epsilonproteobacteria</taxon>
        <taxon>Campylobacterales</taxon>
        <taxon>Campylobacteraceae</taxon>
        <taxon>Campylobacter</taxon>
    </lineage>
</organism>
<gene>
    <name evidence="1" type="ORF">CIGN_0128</name>
</gene>
<proteinExistence type="predicted"/>
<sequence length="363" mass="41050">MENNKKFLFGFSIWKRKFMVPFLGGNLNFISTFSKDPLLLALKKGLNPSSLVYIWGKKEYPKLQKWCDENGVSIIRVEDGFIRSIGLGSDLTRPYSLVFDDVGIYFDTTKPSRLENILNYHKFSAYELEEAIKLKQNLINSKISKYNDDKDGIITPKNSKKIALVIGQVEDDASVKIGADGMKNIELIKQARSNSPKAHIIYKPHPDVLSGNRIGQVDESEALKYCDEIVTGVSMPVLLDIADEIHTMTSTSGLEAILRGKRVICYGRPFWAGWGLSDDKKPLPRRCRNLNIDELIAGAYIIYPRYIYPVSLETCGASDLVLALQGQKQELQKPINAVLHKIWSLYARIGQKILYVVLFVVKR</sequence>
<name>A0A1X9SQD8_9BACT</name>
<accession>A0A1X9SQD8</accession>
<protein>
    <submittedName>
        <fullName evidence="1">Capsular polysaccharide biosynthesis protein</fullName>
    </submittedName>
</protein>
<dbReference type="CDD" id="cd16439">
    <property type="entry name" value="beta_Kdo_transferase_KpsC_2"/>
    <property type="match status" value="1"/>
</dbReference>
<dbReference type="EMBL" id="CP018788">
    <property type="protein sequence ID" value="ARQ98456.1"/>
    <property type="molecule type" value="Genomic_DNA"/>
</dbReference>
<dbReference type="AlphaFoldDB" id="A0A1X9SQD8"/>
<dbReference type="STRING" id="1660064.CIGN_0128"/>
<dbReference type="GO" id="GO:0015774">
    <property type="term" value="P:polysaccharide transport"/>
    <property type="evidence" value="ECO:0007669"/>
    <property type="project" value="InterPro"/>
</dbReference>
<dbReference type="OrthoDB" id="543755at2"/>
<evidence type="ECO:0000313" key="1">
    <source>
        <dbReference type="EMBL" id="ARQ98456.1"/>
    </source>
</evidence>
<dbReference type="Proteomes" id="UP000194309">
    <property type="component" value="Chromosome"/>
</dbReference>
<reference evidence="1 2" key="1">
    <citation type="journal article" date="2017" name="Genome Biol. Evol.">
        <title>Comparative Genomic Analysis Identifies a Campylobacter Clade Deficient in Selenium Metabolism.</title>
        <authorList>
            <person name="Miller W.G."/>
            <person name="Yee E."/>
            <person name="Lopes B.S."/>
            <person name="Chapman M.H."/>
            <person name="Huynh S."/>
            <person name="Bono J.L."/>
            <person name="Parker C.T."/>
            <person name="Strachan N.J.C."/>
            <person name="Forbes K.J."/>
        </authorList>
    </citation>
    <scope>NUCLEOTIDE SEQUENCE [LARGE SCALE GENOMIC DNA]</scope>
    <source>
        <strain evidence="1 2">NCTC 13003</strain>
    </source>
</reference>